<proteinExistence type="predicted"/>
<dbReference type="OrthoDB" id="27680at2759"/>
<evidence type="ECO:0000313" key="3">
    <source>
        <dbReference type="EMBL" id="ESP02660.1"/>
    </source>
</evidence>
<dbReference type="CTD" id="20233986"/>
<name>V4CK95_LOTGI</name>
<reference evidence="3 4" key="1">
    <citation type="journal article" date="2013" name="Nature">
        <title>Insights into bilaterian evolution from three spiralian genomes.</title>
        <authorList>
            <person name="Simakov O."/>
            <person name="Marletaz F."/>
            <person name="Cho S.J."/>
            <person name="Edsinger-Gonzales E."/>
            <person name="Havlak P."/>
            <person name="Hellsten U."/>
            <person name="Kuo D.H."/>
            <person name="Larsson T."/>
            <person name="Lv J."/>
            <person name="Arendt D."/>
            <person name="Savage R."/>
            <person name="Osoegawa K."/>
            <person name="de Jong P."/>
            <person name="Grimwood J."/>
            <person name="Chapman J.A."/>
            <person name="Shapiro H."/>
            <person name="Aerts A."/>
            <person name="Otillar R.P."/>
            <person name="Terry A.Y."/>
            <person name="Boore J.L."/>
            <person name="Grigoriev I.V."/>
            <person name="Lindberg D.R."/>
            <person name="Seaver E.C."/>
            <person name="Weisblat D.A."/>
            <person name="Putnam N.H."/>
            <person name="Rokhsar D.S."/>
        </authorList>
    </citation>
    <scope>NUCLEOTIDE SEQUENCE [LARGE SCALE GENOMIC DNA]</scope>
</reference>
<evidence type="ECO:0000256" key="1">
    <source>
        <dbReference type="ARBA" id="ARBA00022468"/>
    </source>
</evidence>
<dbReference type="PROSITE" id="PS50238">
    <property type="entry name" value="RHOGAP"/>
    <property type="match status" value="1"/>
</dbReference>
<dbReference type="HOGENOM" id="CLU_023268_0_0_1"/>
<dbReference type="Gene3D" id="1.10.555.10">
    <property type="entry name" value="Rho GTPase activation protein"/>
    <property type="match status" value="1"/>
</dbReference>
<dbReference type="GO" id="GO:0005096">
    <property type="term" value="F:GTPase activator activity"/>
    <property type="evidence" value="ECO:0007669"/>
    <property type="project" value="UniProtKB-KW"/>
</dbReference>
<dbReference type="GO" id="GO:0051056">
    <property type="term" value="P:regulation of small GTPase mediated signal transduction"/>
    <property type="evidence" value="ECO:0007669"/>
    <property type="project" value="TreeGrafter"/>
</dbReference>
<dbReference type="AlphaFoldDB" id="V4CK95"/>
<sequence>FETKNDKGGVIKIGDVSSEDMVRIRSLALIELSALFDSCNIVYTKSKRKIKSKDHGLFGVPLHTLVEQDQKKGYQTQVPLIFTKLISHLEKIGLTTEGILRVPGAVNRVKQLRQELNEKFYSGHFNWDEMLPNDVAAIMKQFLRELPVPLLTYDYIDAFSSNLKSTLEQLYALNLLILLLPDCHRDTLKLLIMFLRNVVAHSNENKMGLTNVAMIMAPNLFLVPSSRKIKTVQEVELNRAAGTSKIITFLINYQDHLWNIPSSFITQIRHQYEVDQRRKTRDKRETVKVFRRTHIITICTLCFQPEPQDGVIRVQAPLLTKSSALIQLDDKMSASDVVARFKRATGQPGSTFRNPDNAQFAEDNAYLYEVGGNIGERCIEPRAHMLSIYRTNPHAQWIIKVKTDR</sequence>
<protein>
    <recommendedName>
        <fullName evidence="2">Rho-GAP domain-containing protein</fullName>
    </recommendedName>
</protein>
<dbReference type="KEGG" id="lgi:LOTGIDRAFT_138035"/>
<dbReference type="RefSeq" id="XP_009046681.1">
    <property type="nucleotide sequence ID" value="XM_009048433.1"/>
</dbReference>
<gene>
    <name evidence="3" type="ORF">LOTGIDRAFT_138035</name>
</gene>
<dbReference type="Proteomes" id="UP000030746">
    <property type="component" value="Unassembled WGS sequence"/>
</dbReference>
<dbReference type="STRING" id="225164.V4CK95"/>
<dbReference type="OMA" id="SCEMISE"/>
<dbReference type="PANTHER" id="PTHR14963:SF1">
    <property type="entry name" value="RHO GTPASE-ACTIVATING PROTEIN CONUNDRUM"/>
    <property type="match status" value="1"/>
</dbReference>
<dbReference type="PANTHER" id="PTHR14963">
    <property type="entry name" value="RHO GTPASE ACTIVATING PROTEIN 18,19-RELATED"/>
    <property type="match status" value="1"/>
</dbReference>
<dbReference type="Pfam" id="PF00620">
    <property type="entry name" value="RhoGAP"/>
    <property type="match status" value="1"/>
</dbReference>
<dbReference type="InterPro" id="IPR000198">
    <property type="entry name" value="RhoGAP_dom"/>
</dbReference>
<accession>V4CK95</accession>
<dbReference type="GeneID" id="20233986"/>
<feature type="domain" description="Rho-GAP" evidence="2">
    <location>
        <begin position="60"/>
        <end position="258"/>
    </location>
</feature>
<dbReference type="SUPFAM" id="SSF48350">
    <property type="entry name" value="GTPase activation domain, GAP"/>
    <property type="match status" value="1"/>
</dbReference>
<keyword evidence="4" id="KW-1185">Reference proteome</keyword>
<dbReference type="InterPro" id="IPR008936">
    <property type="entry name" value="Rho_GTPase_activation_prot"/>
</dbReference>
<feature type="non-terminal residue" evidence="3">
    <location>
        <position position="1"/>
    </location>
</feature>
<dbReference type="Pfam" id="PF25442">
    <property type="entry name" value="Ubiquitin_RHG40_C"/>
    <property type="match status" value="1"/>
</dbReference>
<organism evidence="3 4">
    <name type="scientific">Lottia gigantea</name>
    <name type="common">Giant owl limpet</name>
    <dbReference type="NCBI Taxonomy" id="225164"/>
    <lineage>
        <taxon>Eukaryota</taxon>
        <taxon>Metazoa</taxon>
        <taxon>Spiralia</taxon>
        <taxon>Lophotrochozoa</taxon>
        <taxon>Mollusca</taxon>
        <taxon>Gastropoda</taxon>
        <taxon>Patellogastropoda</taxon>
        <taxon>Lottioidea</taxon>
        <taxon>Lottiidae</taxon>
        <taxon>Lottia</taxon>
    </lineage>
</organism>
<evidence type="ECO:0000313" key="4">
    <source>
        <dbReference type="Proteomes" id="UP000030746"/>
    </source>
</evidence>
<dbReference type="EMBL" id="KB200149">
    <property type="protein sequence ID" value="ESP02660.1"/>
    <property type="molecule type" value="Genomic_DNA"/>
</dbReference>
<dbReference type="InterPro" id="IPR057323">
    <property type="entry name" value="RHG40/28/18_ubiquitin"/>
</dbReference>
<keyword evidence="1" id="KW-0343">GTPase activation</keyword>
<dbReference type="GO" id="GO:0007165">
    <property type="term" value="P:signal transduction"/>
    <property type="evidence" value="ECO:0007669"/>
    <property type="project" value="InterPro"/>
</dbReference>
<dbReference type="GO" id="GO:0005737">
    <property type="term" value="C:cytoplasm"/>
    <property type="evidence" value="ECO:0007669"/>
    <property type="project" value="TreeGrafter"/>
</dbReference>
<evidence type="ECO:0000259" key="2">
    <source>
        <dbReference type="PROSITE" id="PS50238"/>
    </source>
</evidence>
<dbReference type="SMART" id="SM00324">
    <property type="entry name" value="RhoGAP"/>
    <property type="match status" value="1"/>
</dbReference>
<dbReference type="GO" id="GO:0030833">
    <property type="term" value="P:regulation of actin filament polymerization"/>
    <property type="evidence" value="ECO:0007669"/>
    <property type="project" value="TreeGrafter"/>
</dbReference>